<gene>
    <name evidence="1" type="ORF">CDEST_01495</name>
</gene>
<protein>
    <submittedName>
        <fullName evidence="1">Uncharacterized protein</fullName>
    </submittedName>
</protein>
<dbReference type="EMBL" id="CP137305">
    <property type="protein sequence ID" value="WQF76481.1"/>
    <property type="molecule type" value="Genomic_DNA"/>
</dbReference>
<reference evidence="2" key="1">
    <citation type="journal article" date="2023" name="bioRxiv">
        <title>Complete genome of the Medicago anthracnose fungus, Colletotrichum destructivum, reveals a mini-chromosome-like region within a core chromosome.</title>
        <authorList>
            <person name="Lapalu N."/>
            <person name="Simon A."/>
            <person name="Lu A."/>
            <person name="Plaumann P.-L."/>
            <person name="Amselem J."/>
            <person name="Pigne S."/>
            <person name="Auger A."/>
            <person name="Koch C."/>
            <person name="Dallery J.-F."/>
            <person name="O'Connell R.J."/>
        </authorList>
    </citation>
    <scope>NUCLEOTIDE SEQUENCE [LARGE SCALE GENOMIC DNA]</scope>
    <source>
        <strain evidence="2">CBS 520.97</strain>
    </source>
</reference>
<name>A0AAX4I081_9PEZI</name>
<proteinExistence type="predicted"/>
<keyword evidence="2" id="KW-1185">Reference proteome</keyword>
<organism evidence="1 2">
    <name type="scientific">Colletotrichum destructivum</name>
    <dbReference type="NCBI Taxonomy" id="34406"/>
    <lineage>
        <taxon>Eukaryota</taxon>
        <taxon>Fungi</taxon>
        <taxon>Dikarya</taxon>
        <taxon>Ascomycota</taxon>
        <taxon>Pezizomycotina</taxon>
        <taxon>Sordariomycetes</taxon>
        <taxon>Hypocreomycetidae</taxon>
        <taxon>Glomerellales</taxon>
        <taxon>Glomerellaceae</taxon>
        <taxon>Colletotrichum</taxon>
        <taxon>Colletotrichum destructivum species complex</taxon>
    </lineage>
</organism>
<sequence length="89" mass="10526">MEKSFFAERNPCPGTRYHFLFPTCLLNDYEPHVDDNSCKSPDLHAVYLMCSFLSFLFDDPKKDALHSIERRHFSFLFLRPILGFFSIMN</sequence>
<dbReference type="GeneID" id="87937998"/>
<dbReference type="KEGG" id="cdet:87937998"/>
<dbReference type="AlphaFoldDB" id="A0AAX4I081"/>
<evidence type="ECO:0000313" key="1">
    <source>
        <dbReference type="EMBL" id="WQF76481.1"/>
    </source>
</evidence>
<dbReference type="Proteomes" id="UP001322277">
    <property type="component" value="Chromosome 1"/>
</dbReference>
<evidence type="ECO:0000313" key="2">
    <source>
        <dbReference type="Proteomes" id="UP001322277"/>
    </source>
</evidence>
<accession>A0AAX4I081</accession>
<dbReference type="RefSeq" id="XP_062773705.1">
    <property type="nucleotide sequence ID" value="XM_062917654.1"/>
</dbReference>